<dbReference type="PANTHER" id="PTHR44360">
    <property type="entry name" value="DNAJ HOMOLOG SUBFAMILY B MEMBER 9"/>
    <property type="match status" value="1"/>
</dbReference>
<dbReference type="OrthoDB" id="436519at2759"/>
<keyword evidence="2" id="KW-0472">Membrane</keyword>
<evidence type="ECO:0000259" key="3">
    <source>
        <dbReference type="PROSITE" id="PS50076"/>
    </source>
</evidence>
<dbReference type="STRING" id="1314771.A0A197KAR8"/>
<keyword evidence="1" id="KW-0143">Chaperone</keyword>
<feature type="transmembrane region" description="Helical" evidence="2">
    <location>
        <begin position="166"/>
        <end position="183"/>
    </location>
</feature>
<keyword evidence="2" id="KW-1133">Transmembrane helix</keyword>
<evidence type="ECO:0000256" key="1">
    <source>
        <dbReference type="ARBA" id="ARBA00023186"/>
    </source>
</evidence>
<dbReference type="InterPro" id="IPR001623">
    <property type="entry name" value="DnaJ_domain"/>
</dbReference>
<keyword evidence="5" id="KW-1185">Reference proteome</keyword>
<feature type="transmembrane region" description="Helical" evidence="2">
    <location>
        <begin position="190"/>
        <end position="211"/>
    </location>
</feature>
<dbReference type="PROSITE" id="PS00636">
    <property type="entry name" value="DNAJ_1"/>
    <property type="match status" value="1"/>
</dbReference>
<dbReference type="PANTHER" id="PTHR44360:SF1">
    <property type="entry name" value="DNAJ HOMOLOG SUBFAMILY B MEMBER 9"/>
    <property type="match status" value="1"/>
</dbReference>
<dbReference type="GO" id="GO:0051787">
    <property type="term" value="F:misfolded protein binding"/>
    <property type="evidence" value="ECO:0007669"/>
    <property type="project" value="TreeGrafter"/>
</dbReference>
<feature type="transmembrane region" description="Helical" evidence="2">
    <location>
        <begin position="51"/>
        <end position="69"/>
    </location>
</feature>
<sequence length="281" mass="31548">MSQTSQLFSWIGWAFVPTMAARLFQAVYYSRRYGPNSPKLPRKGSARYQRDFNWILTVIVGLYLSSLVYESVRTMEENHYDTLGLKFGTFTQKQLKTNFRKASLQYHPDKAGQAGADMFVGIRAAHEVLVDPTLRLNYDRFGPTVLNCTTCKSNKDYLREGLKTVYTFYTAAGIIIFLMNLVGKGNYGRYWRFILLAGMGAIEMSLVFSAGSVGGGWMERLMPGLVPFEKIVVLHQLYISASVAVSQVGPVLFPEGQEKQESSSELIKRLQSLTEIAGKGI</sequence>
<organism evidence="4 5">
    <name type="scientific">Linnemannia elongata AG-77</name>
    <dbReference type="NCBI Taxonomy" id="1314771"/>
    <lineage>
        <taxon>Eukaryota</taxon>
        <taxon>Fungi</taxon>
        <taxon>Fungi incertae sedis</taxon>
        <taxon>Mucoromycota</taxon>
        <taxon>Mortierellomycotina</taxon>
        <taxon>Mortierellomycetes</taxon>
        <taxon>Mortierellales</taxon>
        <taxon>Mortierellaceae</taxon>
        <taxon>Linnemannia</taxon>
    </lineage>
</organism>
<dbReference type="GO" id="GO:0051087">
    <property type="term" value="F:protein-folding chaperone binding"/>
    <property type="evidence" value="ECO:0007669"/>
    <property type="project" value="TreeGrafter"/>
</dbReference>
<dbReference type="SUPFAM" id="SSF46565">
    <property type="entry name" value="Chaperone J-domain"/>
    <property type="match status" value="1"/>
</dbReference>
<proteinExistence type="predicted"/>
<dbReference type="Pfam" id="PF00226">
    <property type="entry name" value="DnaJ"/>
    <property type="match status" value="1"/>
</dbReference>
<name>A0A197KAR8_9FUNG</name>
<dbReference type="EMBL" id="KV442018">
    <property type="protein sequence ID" value="OAQ34273.1"/>
    <property type="molecule type" value="Genomic_DNA"/>
</dbReference>
<keyword evidence="2" id="KW-0812">Transmembrane</keyword>
<reference evidence="4 5" key="1">
    <citation type="submission" date="2016-05" db="EMBL/GenBank/DDBJ databases">
        <title>Genome sequencing reveals origins of a unique bacterial endosymbiosis in the earliest lineages of terrestrial Fungi.</title>
        <authorList>
            <consortium name="DOE Joint Genome Institute"/>
            <person name="Uehling J."/>
            <person name="Gryganskyi A."/>
            <person name="Hameed K."/>
            <person name="Tschaplinski T."/>
            <person name="Misztal P."/>
            <person name="Wu S."/>
            <person name="Desiro A."/>
            <person name="Vande Pol N."/>
            <person name="Du Z.-Y."/>
            <person name="Zienkiewicz A."/>
            <person name="Zienkiewicz K."/>
            <person name="Morin E."/>
            <person name="Tisserant E."/>
            <person name="Splivallo R."/>
            <person name="Hainaut M."/>
            <person name="Henrissat B."/>
            <person name="Ohm R."/>
            <person name="Kuo A."/>
            <person name="Yan J."/>
            <person name="Lipzen A."/>
            <person name="Nolan M."/>
            <person name="Labutti K."/>
            <person name="Barry K."/>
            <person name="Goldstein A."/>
            <person name="Labbe J."/>
            <person name="Schadt C."/>
            <person name="Tuskan G."/>
            <person name="Grigoriev I."/>
            <person name="Martin F."/>
            <person name="Vilgalys R."/>
            <person name="Bonito G."/>
        </authorList>
    </citation>
    <scope>NUCLEOTIDE SEQUENCE [LARGE SCALE GENOMIC DNA]</scope>
    <source>
        <strain evidence="4 5">AG-77</strain>
    </source>
</reference>
<dbReference type="CDD" id="cd06257">
    <property type="entry name" value="DnaJ"/>
    <property type="match status" value="1"/>
</dbReference>
<dbReference type="Proteomes" id="UP000078512">
    <property type="component" value="Unassembled WGS sequence"/>
</dbReference>
<dbReference type="SMART" id="SM00271">
    <property type="entry name" value="DnaJ"/>
    <property type="match status" value="1"/>
</dbReference>
<dbReference type="AlphaFoldDB" id="A0A197KAR8"/>
<dbReference type="Gene3D" id="1.10.287.110">
    <property type="entry name" value="DnaJ domain"/>
    <property type="match status" value="1"/>
</dbReference>
<dbReference type="InterPro" id="IPR051948">
    <property type="entry name" value="Hsp70_co-chaperone_J-domain"/>
</dbReference>
<dbReference type="GO" id="GO:0005783">
    <property type="term" value="C:endoplasmic reticulum"/>
    <property type="evidence" value="ECO:0007669"/>
    <property type="project" value="TreeGrafter"/>
</dbReference>
<dbReference type="PROSITE" id="PS50076">
    <property type="entry name" value="DNAJ_2"/>
    <property type="match status" value="1"/>
</dbReference>
<evidence type="ECO:0000256" key="2">
    <source>
        <dbReference type="SAM" id="Phobius"/>
    </source>
</evidence>
<feature type="domain" description="J" evidence="3">
    <location>
        <begin position="78"/>
        <end position="142"/>
    </location>
</feature>
<accession>A0A197KAR8</accession>
<evidence type="ECO:0000313" key="5">
    <source>
        <dbReference type="Proteomes" id="UP000078512"/>
    </source>
</evidence>
<gene>
    <name evidence="4" type="ORF">K457DRAFT_902191</name>
</gene>
<dbReference type="GO" id="GO:0036503">
    <property type="term" value="P:ERAD pathway"/>
    <property type="evidence" value="ECO:0007669"/>
    <property type="project" value="TreeGrafter"/>
</dbReference>
<evidence type="ECO:0000313" key="4">
    <source>
        <dbReference type="EMBL" id="OAQ34273.1"/>
    </source>
</evidence>
<feature type="transmembrane region" description="Helical" evidence="2">
    <location>
        <begin position="6"/>
        <end position="30"/>
    </location>
</feature>
<dbReference type="InterPro" id="IPR018253">
    <property type="entry name" value="DnaJ_domain_CS"/>
</dbReference>
<dbReference type="InterPro" id="IPR036869">
    <property type="entry name" value="J_dom_sf"/>
</dbReference>
<protein>
    <submittedName>
        <fullName evidence="4">DnaJ-domain-containing protein</fullName>
    </submittedName>
</protein>